<dbReference type="AlphaFoldDB" id="A0A1W6MH03"/>
<sequence>MFSKLEKWLGGVSTYYENLMRSRKELVSFNDADVRAVSERLKDISIAASYGTPVLQEIPQEIENEHPLDPKLQPLPLIAEFTCGNHLCKFYAQPEKAVKNDKYHALILNSDSNGSSPDSEKFLTAPSLPIWEELVHRNKDLNDLIKTKAPNAPWSLYKKAKNKVATSPEYSLQVGGYPQWLINDMDFRKIKKLEFLFEFKLSENCSVFYFYDPDLKESVFFKQKL</sequence>
<organism evidence="1 2">
    <name type="scientific">Nonlabens spongiae</name>
    <dbReference type="NCBI Taxonomy" id="331648"/>
    <lineage>
        <taxon>Bacteria</taxon>
        <taxon>Pseudomonadati</taxon>
        <taxon>Bacteroidota</taxon>
        <taxon>Flavobacteriia</taxon>
        <taxon>Flavobacteriales</taxon>
        <taxon>Flavobacteriaceae</taxon>
        <taxon>Nonlabens</taxon>
    </lineage>
</organism>
<gene>
    <name evidence="1" type="ORF">BST97_02110</name>
</gene>
<dbReference type="EMBL" id="CP019344">
    <property type="protein sequence ID" value="ARN76891.1"/>
    <property type="molecule type" value="Genomic_DNA"/>
</dbReference>
<accession>A0A1W6MH03</accession>
<proteinExistence type="predicted"/>
<dbReference type="Proteomes" id="UP000193431">
    <property type="component" value="Chromosome"/>
</dbReference>
<evidence type="ECO:0000313" key="2">
    <source>
        <dbReference type="Proteomes" id="UP000193431"/>
    </source>
</evidence>
<protein>
    <submittedName>
        <fullName evidence="1">Uncharacterized protein</fullName>
    </submittedName>
</protein>
<dbReference type="RefSeq" id="WP_085765691.1">
    <property type="nucleotide sequence ID" value="NZ_CP019344.1"/>
</dbReference>
<name>A0A1W6MH03_9FLAO</name>
<keyword evidence="2" id="KW-1185">Reference proteome</keyword>
<reference evidence="1 2" key="1">
    <citation type="submission" date="2016-11" db="EMBL/GenBank/DDBJ databases">
        <title>Trade-off between light-utilization and light-protection in marine flavobacteria.</title>
        <authorList>
            <person name="Kumagai Y."/>
        </authorList>
    </citation>
    <scope>NUCLEOTIDE SEQUENCE [LARGE SCALE GENOMIC DNA]</scope>
    <source>
        <strain evidence="1 2">JCM 13191</strain>
    </source>
</reference>
<evidence type="ECO:0000313" key="1">
    <source>
        <dbReference type="EMBL" id="ARN76891.1"/>
    </source>
</evidence>